<name>A0A6G9QNI0_9GAMM</name>
<proteinExistence type="predicted"/>
<feature type="region of interest" description="Disordered" evidence="1">
    <location>
        <begin position="296"/>
        <end position="363"/>
    </location>
</feature>
<evidence type="ECO:0000256" key="1">
    <source>
        <dbReference type="SAM" id="MobiDB-lite"/>
    </source>
</evidence>
<dbReference type="RefSeq" id="WP_167679112.1">
    <property type="nucleotide sequence ID" value="NZ_CP050313.1"/>
</dbReference>
<sequence length="363" mass="41109">MKKWYFSHNGDVTGPLSEVEARNFLQDEPNCYGWHPSFTQWLPVSHISEFAALVPPPESPAQIPLELITDFTQKRKELHATIMNMDESVKYTKTYLYELEQEINIYKRLTNKLSDEVRNNINSIEIKYEGYLKIFDELINAMDIAKSEIGEVTTEFDKRVELRKKDLAAIPKPPAAVVKDTAEAEVNTVKTDNVAEIRPRTASLDPQPYKPSASLDNVAVRVKPGESIDDIAPPAINKADAKAELEDDMRTELEQQLEAVFEKSNAAQTEEATAKAEATPKRQGVTSIFKSVFRGDKKVEPPGELATELTEKKSPPSPVQLAHSNDHLDIDDDDDYDEDEKAIVNESAADRESRIRRRSRRRR</sequence>
<feature type="compositionally biased region" description="Basic residues" evidence="1">
    <location>
        <begin position="354"/>
        <end position="363"/>
    </location>
</feature>
<accession>A0A6G9QNI0</accession>
<feature type="compositionally biased region" description="Acidic residues" evidence="1">
    <location>
        <begin position="329"/>
        <end position="340"/>
    </location>
</feature>
<dbReference type="InterPro" id="IPR025640">
    <property type="entry name" value="GYF_2"/>
</dbReference>
<organism evidence="3 4">
    <name type="scientific">Shewanella aestuarii</name>
    <dbReference type="NCBI Taxonomy" id="1028752"/>
    <lineage>
        <taxon>Bacteria</taxon>
        <taxon>Pseudomonadati</taxon>
        <taxon>Pseudomonadota</taxon>
        <taxon>Gammaproteobacteria</taxon>
        <taxon>Alteromonadales</taxon>
        <taxon>Shewanellaceae</taxon>
        <taxon>Shewanella</taxon>
    </lineage>
</organism>
<reference evidence="3 4" key="1">
    <citation type="submission" date="2020-03" db="EMBL/GenBank/DDBJ databases">
        <title>Complete genome sequence of Shewanella sp.</title>
        <authorList>
            <person name="Kim Y.-S."/>
            <person name="Kim S.-J."/>
            <person name="Jung H.-K."/>
            <person name="Kim K.-H."/>
        </authorList>
    </citation>
    <scope>NUCLEOTIDE SEQUENCE [LARGE SCALE GENOMIC DNA]</scope>
    <source>
        <strain evidence="3 4">PN3F2</strain>
    </source>
</reference>
<dbReference type="EMBL" id="CP050313">
    <property type="protein sequence ID" value="QIR15381.1"/>
    <property type="molecule type" value="Genomic_DNA"/>
</dbReference>
<protein>
    <submittedName>
        <fullName evidence="3">DUF4339 domain-containing protein</fullName>
    </submittedName>
</protein>
<feature type="region of interest" description="Disordered" evidence="1">
    <location>
        <begin position="264"/>
        <end position="283"/>
    </location>
</feature>
<evidence type="ECO:0000259" key="2">
    <source>
        <dbReference type="Pfam" id="PF14237"/>
    </source>
</evidence>
<dbReference type="Pfam" id="PF14237">
    <property type="entry name" value="GYF_2"/>
    <property type="match status" value="1"/>
</dbReference>
<evidence type="ECO:0000313" key="4">
    <source>
        <dbReference type="Proteomes" id="UP000502608"/>
    </source>
</evidence>
<evidence type="ECO:0000313" key="3">
    <source>
        <dbReference type="EMBL" id="QIR15381.1"/>
    </source>
</evidence>
<dbReference type="KEGG" id="saes:HBH39_13490"/>
<dbReference type="AlphaFoldDB" id="A0A6G9QNI0"/>
<keyword evidence="4" id="KW-1185">Reference proteome</keyword>
<dbReference type="Proteomes" id="UP000502608">
    <property type="component" value="Chromosome"/>
</dbReference>
<feature type="domain" description="GYF" evidence="2">
    <location>
        <begin position="4"/>
        <end position="50"/>
    </location>
</feature>
<gene>
    <name evidence="3" type="ORF">HBH39_13490</name>
</gene>